<feature type="transmembrane region" description="Helical" evidence="1">
    <location>
        <begin position="6"/>
        <end position="29"/>
    </location>
</feature>
<gene>
    <name evidence="2" type="ORF">JYP53_11335</name>
</gene>
<evidence type="ECO:0000256" key="1">
    <source>
        <dbReference type="SAM" id="Phobius"/>
    </source>
</evidence>
<proteinExistence type="predicted"/>
<keyword evidence="1" id="KW-0812">Transmembrane</keyword>
<dbReference type="Gene3D" id="3.30.700.10">
    <property type="entry name" value="Glycoprotein, Type 4 Pilin"/>
    <property type="match status" value="1"/>
</dbReference>
<sequence length="143" mass="15091">MSHSGFTLIELMIVVAIIGIIAAVAYPAYTNQVVSTNRSAAAACLSEQAGYMERFYTTNLRYDKDRSGTDNPLSDGTLVLDCMSSAQTGSDYNYSVTALSRTAYTVNAAPKGAQANRDGSKCGTLTLDHKGTRGAGGAVESCW</sequence>
<keyword evidence="1" id="KW-1133">Transmembrane helix</keyword>
<dbReference type="EMBL" id="JAFKDB010000016">
    <property type="protein sequence ID" value="MBN7770492.1"/>
    <property type="molecule type" value="Genomic_DNA"/>
</dbReference>
<dbReference type="PANTHER" id="PTHR30093:SF47">
    <property type="entry name" value="TYPE IV PILUS NON-CORE MINOR PILIN PILE"/>
    <property type="match status" value="1"/>
</dbReference>
<organism evidence="2 3">
    <name type="scientific">Marinobacter daepoensis</name>
    <dbReference type="NCBI Taxonomy" id="262077"/>
    <lineage>
        <taxon>Bacteria</taxon>
        <taxon>Pseudomonadati</taxon>
        <taxon>Pseudomonadota</taxon>
        <taxon>Gammaproteobacteria</taxon>
        <taxon>Pseudomonadales</taxon>
        <taxon>Marinobacteraceae</taxon>
        <taxon>Marinobacter</taxon>
    </lineage>
</organism>
<dbReference type="InterPro" id="IPR012902">
    <property type="entry name" value="N_methyl_site"/>
</dbReference>
<dbReference type="Pfam" id="PF16732">
    <property type="entry name" value="ComP_DUS"/>
    <property type="match status" value="1"/>
</dbReference>
<dbReference type="InterPro" id="IPR045584">
    <property type="entry name" value="Pilin-like"/>
</dbReference>
<evidence type="ECO:0000313" key="2">
    <source>
        <dbReference type="EMBL" id="MBN7770492.1"/>
    </source>
</evidence>
<accession>A0ABS3BFG3</accession>
<keyword evidence="1" id="KW-0472">Membrane</keyword>
<dbReference type="SUPFAM" id="SSF54523">
    <property type="entry name" value="Pili subunits"/>
    <property type="match status" value="1"/>
</dbReference>
<dbReference type="PROSITE" id="PS00409">
    <property type="entry name" value="PROKAR_NTER_METHYL"/>
    <property type="match status" value="1"/>
</dbReference>
<protein>
    <submittedName>
        <fullName evidence="2">Prepilin-type N-terminal cleavage/methylation domain-containing protein</fullName>
    </submittedName>
</protein>
<name>A0ABS3BFG3_9GAMM</name>
<dbReference type="Pfam" id="PF07963">
    <property type="entry name" value="N_methyl"/>
    <property type="match status" value="1"/>
</dbReference>
<dbReference type="NCBIfam" id="TIGR02532">
    <property type="entry name" value="IV_pilin_GFxxxE"/>
    <property type="match status" value="1"/>
</dbReference>
<dbReference type="InterPro" id="IPR031982">
    <property type="entry name" value="PilE-like"/>
</dbReference>
<dbReference type="PANTHER" id="PTHR30093">
    <property type="entry name" value="GENERAL SECRETION PATHWAY PROTEIN G"/>
    <property type="match status" value="1"/>
</dbReference>
<comment type="caution">
    <text evidence="2">The sequence shown here is derived from an EMBL/GenBank/DDBJ whole genome shotgun (WGS) entry which is preliminary data.</text>
</comment>
<dbReference type="Proteomes" id="UP000664344">
    <property type="component" value="Unassembled WGS sequence"/>
</dbReference>
<evidence type="ECO:0000313" key="3">
    <source>
        <dbReference type="Proteomes" id="UP000664344"/>
    </source>
</evidence>
<reference evidence="2 3" key="1">
    <citation type="submission" date="2021-02" db="EMBL/GenBank/DDBJ databases">
        <title>PHA producing bacteria isolated from coastal sediment in Guangdong, Shenzhen.</title>
        <authorList>
            <person name="Zheng W."/>
            <person name="Yu S."/>
            <person name="Huang Y."/>
        </authorList>
    </citation>
    <scope>NUCLEOTIDE SEQUENCE [LARGE SCALE GENOMIC DNA]</scope>
    <source>
        <strain evidence="2 3">TN21-5</strain>
    </source>
</reference>
<keyword evidence="3" id="KW-1185">Reference proteome</keyword>